<evidence type="ECO:0000259" key="1">
    <source>
        <dbReference type="Pfam" id="PF03184"/>
    </source>
</evidence>
<dbReference type="PANTHER" id="PTHR19303">
    <property type="entry name" value="TRANSPOSON"/>
    <property type="match status" value="1"/>
</dbReference>
<sequence>MHGEKMSSDESSASKFKDKLKRYLDEEGYDEDFIYNADETGLKWKTLPKRTLASRAEDASAGCKASKGVTVMICANSSGTHSIPLLVIGKSKKPKCFKHAKNLPVVYRSQKKAWMNGVIFMGWFENTFIPEVKKFQHLTGKSGNVLLLTDNAPPHPSTQSLNSVDETVEVIFLPPNVIPLRQPMDQGVIENLKRLYRKQILRHLLLTKDRSVQSVLDFYKTIILKDCCYMIADSWSSIKQFTLRNSWNNIFVHRKLNATPGLGNTDMEMKELLDGLKAVSLSSECEEADAEMWLSCDRDDPGFQIFGDDEIIEAVSNVDNEMDEDTDIGECCVRKSCLRQDTT</sequence>
<dbReference type="Proteomes" id="UP000046395">
    <property type="component" value="Unassembled WGS sequence"/>
</dbReference>
<dbReference type="GO" id="GO:0005634">
    <property type="term" value="C:nucleus"/>
    <property type="evidence" value="ECO:0007669"/>
    <property type="project" value="TreeGrafter"/>
</dbReference>
<proteinExistence type="predicted"/>
<dbReference type="InterPro" id="IPR050863">
    <property type="entry name" value="CenT-Element_Derived"/>
</dbReference>
<dbReference type="AlphaFoldDB" id="A0A5S6QSY9"/>
<dbReference type="InterPro" id="IPR004875">
    <property type="entry name" value="DDE_SF_endonuclease_dom"/>
</dbReference>
<dbReference type="WBParaSite" id="TMUE_2000010012.1">
    <property type="protein sequence ID" value="TMUE_2000010012.1"/>
    <property type="gene ID" value="WBGene00300805"/>
</dbReference>
<dbReference type="GO" id="GO:0003677">
    <property type="term" value="F:DNA binding"/>
    <property type="evidence" value="ECO:0007669"/>
    <property type="project" value="TreeGrafter"/>
</dbReference>
<dbReference type="STRING" id="70415.A0A5S6QSY9"/>
<reference evidence="3" key="1">
    <citation type="submission" date="2019-12" db="UniProtKB">
        <authorList>
            <consortium name="WormBaseParasite"/>
        </authorList>
    </citation>
    <scope>IDENTIFICATION</scope>
</reference>
<evidence type="ECO:0000313" key="2">
    <source>
        <dbReference type="Proteomes" id="UP000046395"/>
    </source>
</evidence>
<evidence type="ECO:0000313" key="3">
    <source>
        <dbReference type="WBParaSite" id="TMUE_2000010012.1"/>
    </source>
</evidence>
<keyword evidence="2" id="KW-1185">Reference proteome</keyword>
<name>A0A5S6QSY9_TRIMR</name>
<dbReference type="PANTHER" id="PTHR19303:SF16">
    <property type="entry name" value="JERKY PROTEIN HOMOLOG-LIKE"/>
    <property type="match status" value="1"/>
</dbReference>
<organism evidence="2 3">
    <name type="scientific">Trichuris muris</name>
    <name type="common">Mouse whipworm</name>
    <dbReference type="NCBI Taxonomy" id="70415"/>
    <lineage>
        <taxon>Eukaryota</taxon>
        <taxon>Metazoa</taxon>
        <taxon>Ecdysozoa</taxon>
        <taxon>Nematoda</taxon>
        <taxon>Enoplea</taxon>
        <taxon>Dorylaimia</taxon>
        <taxon>Trichinellida</taxon>
        <taxon>Trichuridae</taxon>
        <taxon>Trichuris</taxon>
    </lineage>
</organism>
<dbReference type="InterPro" id="IPR036397">
    <property type="entry name" value="RNaseH_sf"/>
</dbReference>
<dbReference type="Pfam" id="PF03184">
    <property type="entry name" value="DDE_1"/>
    <property type="match status" value="1"/>
</dbReference>
<protein>
    <submittedName>
        <fullName evidence="3">DDE-1 domain-containing protein</fullName>
    </submittedName>
</protein>
<dbReference type="Gene3D" id="3.30.420.10">
    <property type="entry name" value="Ribonuclease H-like superfamily/Ribonuclease H"/>
    <property type="match status" value="1"/>
</dbReference>
<accession>A0A5S6QSY9</accession>
<feature type="domain" description="DDE-1" evidence="1">
    <location>
        <begin position="68"/>
        <end position="247"/>
    </location>
</feature>